<feature type="non-terminal residue" evidence="2">
    <location>
        <position position="158"/>
    </location>
</feature>
<protein>
    <submittedName>
        <fullName evidence="2">Uncharacterized protein</fullName>
    </submittedName>
</protein>
<dbReference type="EMBL" id="BARU01045042">
    <property type="protein sequence ID" value="GAH83983.1"/>
    <property type="molecule type" value="Genomic_DNA"/>
</dbReference>
<keyword evidence="1" id="KW-0812">Transmembrane</keyword>
<evidence type="ECO:0000313" key="2">
    <source>
        <dbReference type="EMBL" id="GAH83983.1"/>
    </source>
</evidence>
<evidence type="ECO:0000256" key="1">
    <source>
        <dbReference type="SAM" id="Phobius"/>
    </source>
</evidence>
<comment type="caution">
    <text evidence="2">The sequence shown here is derived from an EMBL/GenBank/DDBJ whole genome shotgun (WGS) entry which is preliminary data.</text>
</comment>
<dbReference type="AlphaFoldDB" id="X1KPQ8"/>
<feature type="transmembrane region" description="Helical" evidence="1">
    <location>
        <begin position="96"/>
        <end position="116"/>
    </location>
</feature>
<feature type="transmembrane region" description="Helical" evidence="1">
    <location>
        <begin position="137"/>
        <end position="156"/>
    </location>
</feature>
<sequence length="158" mass="18248">AQADEFFPPEMINLSLNLLVGNNSAEFGTLYGNYSNGTAREVYIIPDVGHTNCGSLLTTINETVKWFEQAFYGEISNKSVFQRDFIYSINENLKLFSAYGLQILIIYFLVNAFFIKQKKIERTEEYKSLKLLIENKNPLYIYFIFIFLASVIVIGMQY</sequence>
<gene>
    <name evidence="2" type="ORF">S03H2_68494</name>
</gene>
<organism evidence="2">
    <name type="scientific">marine sediment metagenome</name>
    <dbReference type="NCBI Taxonomy" id="412755"/>
    <lineage>
        <taxon>unclassified sequences</taxon>
        <taxon>metagenomes</taxon>
        <taxon>ecological metagenomes</taxon>
    </lineage>
</organism>
<proteinExistence type="predicted"/>
<feature type="non-terminal residue" evidence="2">
    <location>
        <position position="1"/>
    </location>
</feature>
<reference evidence="2" key="1">
    <citation type="journal article" date="2014" name="Front. Microbiol.">
        <title>High frequency of phylogenetically diverse reductive dehalogenase-homologous genes in deep subseafloor sedimentary metagenomes.</title>
        <authorList>
            <person name="Kawai M."/>
            <person name="Futagami T."/>
            <person name="Toyoda A."/>
            <person name="Takaki Y."/>
            <person name="Nishi S."/>
            <person name="Hori S."/>
            <person name="Arai W."/>
            <person name="Tsubouchi T."/>
            <person name="Morono Y."/>
            <person name="Uchiyama I."/>
            <person name="Ito T."/>
            <person name="Fujiyama A."/>
            <person name="Inagaki F."/>
            <person name="Takami H."/>
        </authorList>
    </citation>
    <scope>NUCLEOTIDE SEQUENCE</scope>
    <source>
        <strain evidence="2">Expedition CK06-06</strain>
    </source>
</reference>
<name>X1KPQ8_9ZZZZ</name>
<keyword evidence="1" id="KW-0472">Membrane</keyword>
<keyword evidence="1" id="KW-1133">Transmembrane helix</keyword>
<accession>X1KPQ8</accession>